<evidence type="ECO:0000313" key="2">
    <source>
        <dbReference type="Proteomes" id="UP000012081"/>
    </source>
</evidence>
<dbReference type="RefSeq" id="WP_003386331.1">
    <property type="nucleotide sequence ID" value="NZ_APBN01000001.1"/>
</dbReference>
<organism evidence="1 2">
    <name type="scientific">Brevibacillus borstelensis AK1</name>
    <dbReference type="NCBI Taxonomy" id="1300222"/>
    <lineage>
        <taxon>Bacteria</taxon>
        <taxon>Bacillati</taxon>
        <taxon>Bacillota</taxon>
        <taxon>Bacilli</taxon>
        <taxon>Bacillales</taxon>
        <taxon>Paenibacillaceae</taxon>
        <taxon>Brevibacillus</taxon>
    </lineage>
</organism>
<accession>M8DLR4</accession>
<protein>
    <recommendedName>
        <fullName evidence="3">DUF1885 family protein</fullName>
    </recommendedName>
</protein>
<proteinExistence type="predicted"/>
<dbReference type="AlphaFoldDB" id="M8DLR4"/>
<dbReference type="OrthoDB" id="2966171at2"/>
<dbReference type="InterPro" id="IPR036294">
    <property type="entry name" value="Rbstp2229-like_sf"/>
</dbReference>
<name>M8DLR4_9BACL</name>
<dbReference type="Proteomes" id="UP000012081">
    <property type="component" value="Unassembled WGS sequence"/>
</dbReference>
<dbReference type="GeneID" id="89499070"/>
<dbReference type="Gene3D" id="1.20.5.850">
    <property type="entry name" value="Rbstp2229 protein"/>
    <property type="match status" value="1"/>
</dbReference>
<dbReference type="Pfam" id="PF08968">
    <property type="entry name" value="DUF1885"/>
    <property type="match status" value="1"/>
</dbReference>
<dbReference type="STRING" id="1300222.I532_03100"/>
<keyword evidence="2" id="KW-1185">Reference proteome</keyword>
<gene>
    <name evidence="1" type="ORF">I532_03100</name>
</gene>
<dbReference type="Gene3D" id="3.30.310.120">
    <property type="entry name" value="Rbstp2229 like protein"/>
    <property type="match status" value="1"/>
</dbReference>
<sequence>MNLQSAYIYLVDGSTATEASLDEVKAKLLRYVDMTKKTGEQLGWSYADAAFPYVIDERPEGKDSWLLLRGKDPSTHKAIIIGVGKREKNGKEHSYIQVSLPDSATHGDKSKANEFCRYLARNFKAELHLFNNRIQYFQPRKP</sequence>
<reference evidence="1 2" key="1">
    <citation type="submission" date="2013-03" db="EMBL/GenBank/DDBJ databases">
        <title>Assembly of a new bacterial strain Brevibacillus borstelensis AK1.</title>
        <authorList>
            <person name="Rajan I."/>
            <person name="PoliReddy D."/>
            <person name="Sugumar T."/>
            <person name="Rathinam K."/>
            <person name="Alqarawi S."/>
            <person name="Khalil A.B."/>
            <person name="Sivakumar N."/>
        </authorList>
    </citation>
    <scope>NUCLEOTIDE SEQUENCE [LARGE SCALE GENOMIC DNA]</scope>
    <source>
        <strain evidence="1 2">AK1</strain>
    </source>
</reference>
<comment type="caution">
    <text evidence="1">The sequence shown here is derived from an EMBL/GenBank/DDBJ whole genome shotgun (WGS) entry which is preliminary data.</text>
</comment>
<evidence type="ECO:0008006" key="3">
    <source>
        <dbReference type="Google" id="ProtNLM"/>
    </source>
</evidence>
<dbReference type="EMBL" id="APBN01000001">
    <property type="protein sequence ID" value="EMT54558.1"/>
    <property type="molecule type" value="Genomic_DNA"/>
</dbReference>
<dbReference type="InterPro" id="IPR015062">
    <property type="entry name" value="DUF1885"/>
</dbReference>
<dbReference type="PATRIC" id="fig|1300222.3.peg.658"/>
<evidence type="ECO:0000313" key="1">
    <source>
        <dbReference type="EMBL" id="EMT54558.1"/>
    </source>
</evidence>
<dbReference type="SUPFAM" id="SSF111171">
    <property type="entry name" value="Rbstp2229 protein"/>
    <property type="match status" value="1"/>
</dbReference>